<dbReference type="AlphaFoldDB" id="A0A553NYF9"/>
<proteinExistence type="predicted"/>
<name>A0A553NYF9_TIGCA</name>
<comment type="caution">
    <text evidence="1">The sequence shown here is derived from an EMBL/GenBank/DDBJ whole genome shotgun (WGS) entry which is preliminary data.</text>
</comment>
<evidence type="ECO:0000313" key="2">
    <source>
        <dbReference type="Proteomes" id="UP000318571"/>
    </source>
</evidence>
<accession>A0A553NYF9</accession>
<protein>
    <submittedName>
        <fullName evidence="1">Uncharacterized protein</fullName>
    </submittedName>
</protein>
<sequence length="54" mass="6135">MRDIGSIRRAQQANPLLVSAMEPGPNWETRANLLGAKMFENILVSLQQQQQQQQ</sequence>
<dbReference type="EMBL" id="VCGU01000009">
    <property type="protein sequence ID" value="TRY70469.1"/>
    <property type="molecule type" value="Genomic_DNA"/>
</dbReference>
<keyword evidence="2" id="KW-1185">Reference proteome</keyword>
<dbReference type="Proteomes" id="UP000318571">
    <property type="component" value="Chromosome 9"/>
</dbReference>
<gene>
    <name evidence="1" type="ORF">TCAL_16427</name>
</gene>
<reference evidence="1 2" key="1">
    <citation type="journal article" date="2018" name="Nat. Ecol. Evol.">
        <title>Genomic signatures of mitonuclear coevolution across populations of Tigriopus californicus.</title>
        <authorList>
            <person name="Barreto F.S."/>
            <person name="Watson E.T."/>
            <person name="Lima T.G."/>
            <person name="Willett C.S."/>
            <person name="Edmands S."/>
            <person name="Li W."/>
            <person name="Burton R.S."/>
        </authorList>
    </citation>
    <scope>NUCLEOTIDE SEQUENCE [LARGE SCALE GENOMIC DNA]</scope>
    <source>
        <strain evidence="1 2">San Diego</strain>
    </source>
</reference>
<evidence type="ECO:0000313" key="1">
    <source>
        <dbReference type="EMBL" id="TRY70469.1"/>
    </source>
</evidence>
<organism evidence="1 2">
    <name type="scientific">Tigriopus californicus</name>
    <name type="common">Marine copepod</name>
    <dbReference type="NCBI Taxonomy" id="6832"/>
    <lineage>
        <taxon>Eukaryota</taxon>
        <taxon>Metazoa</taxon>
        <taxon>Ecdysozoa</taxon>
        <taxon>Arthropoda</taxon>
        <taxon>Crustacea</taxon>
        <taxon>Multicrustacea</taxon>
        <taxon>Hexanauplia</taxon>
        <taxon>Copepoda</taxon>
        <taxon>Harpacticoida</taxon>
        <taxon>Harpacticidae</taxon>
        <taxon>Tigriopus</taxon>
    </lineage>
</organism>